<keyword evidence="2" id="KW-0663">Pyridoxal phosphate</keyword>
<dbReference type="HAMAP" id="MF_01201">
    <property type="entry name" value="Ala_racemase"/>
    <property type="match status" value="1"/>
</dbReference>
<organism evidence="5">
    <name type="scientific">marine metagenome</name>
    <dbReference type="NCBI Taxonomy" id="408172"/>
    <lineage>
        <taxon>unclassified sequences</taxon>
        <taxon>metagenomes</taxon>
        <taxon>ecological metagenomes</taxon>
    </lineage>
</organism>
<keyword evidence="3" id="KW-0413">Isomerase</keyword>
<dbReference type="CDD" id="cd00430">
    <property type="entry name" value="PLPDE_III_AR"/>
    <property type="match status" value="1"/>
</dbReference>
<dbReference type="InterPro" id="IPR000821">
    <property type="entry name" value="Ala_racemase"/>
</dbReference>
<dbReference type="InterPro" id="IPR001608">
    <property type="entry name" value="Ala_racemase_N"/>
</dbReference>
<dbReference type="PRINTS" id="PR00992">
    <property type="entry name" value="ALARACEMASE"/>
</dbReference>
<comment type="cofactor">
    <cofactor evidence="1">
        <name>pyridoxal 5'-phosphate</name>
        <dbReference type="ChEBI" id="CHEBI:597326"/>
    </cofactor>
</comment>
<sequence>YGLGVAQVAPVLAASGCRTFFVAHLCEGIGLRHALGAAPDIYVLNGPLPKTEDDFLAHDLIPVLNSPGQLEQWTRLAKERTQILPAGLHIDTGMSRLGLTAAEAKLVTNTPSYLDGIELRFVASHLACADDPDNPLNEEQRVAFQDHMAHLNPTRGSLANSSGIFLGSDYHYDLVRPGIALFGGNPTPTEFNPMTEVVHLRGKIIQVREIDTPQSVGYGATYRVVGPRRIATVPVGYADGYLRALSAKGKASIAGVSVPIVGPVSMDLITLDVTDVPESRAQPGAWADLIGGEGPSLDDIATRAGTIGYEVLTSLGARFHRQYLEAEVGWFHV</sequence>
<dbReference type="SMART" id="SM01005">
    <property type="entry name" value="Ala_racemase_C"/>
    <property type="match status" value="1"/>
</dbReference>
<evidence type="ECO:0000256" key="2">
    <source>
        <dbReference type="ARBA" id="ARBA00022898"/>
    </source>
</evidence>
<dbReference type="InterPro" id="IPR011079">
    <property type="entry name" value="Ala_racemase_C"/>
</dbReference>
<dbReference type="Gene3D" id="3.20.20.10">
    <property type="entry name" value="Alanine racemase"/>
    <property type="match status" value="1"/>
</dbReference>
<accession>A0A382JZN8</accession>
<dbReference type="Gene3D" id="2.40.37.10">
    <property type="entry name" value="Lyase, Ornithine Decarboxylase, Chain A, domain 1"/>
    <property type="match status" value="1"/>
</dbReference>
<evidence type="ECO:0000313" key="5">
    <source>
        <dbReference type="EMBL" id="SVC16317.1"/>
    </source>
</evidence>
<dbReference type="PANTHER" id="PTHR30511:SF0">
    <property type="entry name" value="ALANINE RACEMASE, CATABOLIC-RELATED"/>
    <property type="match status" value="1"/>
</dbReference>
<proteinExistence type="inferred from homology"/>
<dbReference type="Pfam" id="PF01168">
    <property type="entry name" value="Ala_racemase_N"/>
    <property type="match status" value="1"/>
</dbReference>
<dbReference type="GO" id="GO:0030170">
    <property type="term" value="F:pyridoxal phosphate binding"/>
    <property type="evidence" value="ECO:0007669"/>
    <property type="project" value="TreeGrafter"/>
</dbReference>
<dbReference type="AlphaFoldDB" id="A0A382JZN8"/>
<feature type="domain" description="Alanine racemase C-terminal" evidence="4">
    <location>
        <begin position="197"/>
        <end position="324"/>
    </location>
</feature>
<protein>
    <recommendedName>
        <fullName evidence="4">Alanine racemase C-terminal domain-containing protein</fullName>
    </recommendedName>
</protein>
<evidence type="ECO:0000256" key="3">
    <source>
        <dbReference type="ARBA" id="ARBA00023235"/>
    </source>
</evidence>
<dbReference type="GO" id="GO:0005829">
    <property type="term" value="C:cytosol"/>
    <property type="evidence" value="ECO:0007669"/>
    <property type="project" value="TreeGrafter"/>
</dbReference>
<dbReference type="Pfam" id="PF00842">
    <property type="entry name" value="Ala_racemase_C"/>
    <property type="match status" value="1"/>
</dbReference>
<dbReference type="GO" id="GO:0008784">
    <property type="term" value="F:alanine racemase activity"/>
    <property type="evidence" value="ECO:0007669"/>
    <property type="project" value="InterPro"/>
</dbReference>
<dbReference type="SUPFAM" id="SSF51419">
    <property type="entry name" value="PLP-binding barrel"/>
    <property type="match status" value="1"/>
</dbReference>
<name>A0A382JZN8_9ZZZZ</name>
<evidence type="ECO:0000259" key="4">
    <source>
        <dbReference type="SMART" id="SM01005"/>
    </source>
</evidence>
<dbReference type="PANTHER" id="PTHR30511">
    <property type="entry name" value="ALANINE RACEMASE"/>
    <property type="match status" value="1"/>
</dbReference>
<dbReference type="GO" id="GO:0030632">
    <property type="term" value="P:D-alanine biosynthetic process"/>
    <property type="evidence" value="ECO:0007669"/>
    <property type="project" value="TreeGrafter"/>
</dbReference>
<dbReference type="InterPro" id="IPR029066">
    <property type="entry name" value="PLP-binding_barrel"/>
</dbReference>
<dbReference type="NCBIfam" id="TIGR00492">
    <property type="entry name" value="alr"/>
    <property type="match status" value="1"/>
</dbReference>
<dbReference type="InterPro" id="IPR009006">
    <property type="entry name" value="Ala_racemase/Decarboxylase_C"/>
</dbReference>
<dbReference type="SUPFAM" id="SSF50621">
    <property type="entry name" value="Alanine racemase C-terminal domain-like"/>
    <property type="match status" value="1"/>
</dbReference>
<gene>
    <name evidence="5" type="ORF">METZ01_LOCUS269171</name>
</gene>
<dbReference type="EMBL" id="UINC01076805">
    <property type="protein sequence ID" value="SVC16317.1"/>
    <property type="molecule type" value="Genomic_DNA"/>
</dbReference>
<feature type="non-terminal residue" evidence="5">
    <location>
        <position position="1"/>
    </location>
</feature>
<evidence type="ECO:0000256" key="1">
    <source>
        <dbReference type="ARBA" id="ARBA00001933"/>
    </source>
</evidence>
<reference evidence="5" key="1">
    <citation type="submission" date="2018-05" db="EMBL/GenBank/DDBJ databases">
        <authorList>
            <person name="Lanie J.A."/>
            <person name="Ng W.-L."/>
            <person name="Kazmierczak K.M."/>
            <person name="Andrzejewski T.M."/>
            <person name="Davidsen T.M."/>
            <person name="Wayne K.J."/>
            <person name="Tettelin H."/>
            <person name="Glass J.I."/>
            <person name="Rusch D."/>
            <person name="Podicherti R."/>
            <person name="Tsui H.-C.T."/>
            <person name="Winkler M.E."/>
        </authorList>
    </citation>
    <scope>NUCLEOTIDE SEQUENCE</scope>
</reference>